<comment type="miscellaneous">
    <text evidence="4">There are 2 substrate-binding sites: the catalytic A site, and the non-catalytic B site that may play a role in the transfer of substrate or product between the active site and the solvent. Alternatively, the B site may bind allosteric effectors.</text>
</comment>
<dbReference type="OrthoDB" id="9802809at2"/>
<accession>K7YHT8</accession>
<feature type="domain" description="Fumarase C C-terminal" evidence="6">
    <location>
        <begin position="408"/>
        <end position="460"/>
    </location>
</feature>
<dbReference type="EMBL" id="CP003539">
    <property type="protein sequence ID" value="AFX99160.1"/>
    <property type="molecule type" value="Genomic_DNA"/>
</dbReference>
<dbReference type="HOGENOM" id="CLU_021594_4_1_5"/>
<keyword evidence="8" id="KW-1185">Reference proteome</keyword>
<dbReference type="Pfam" id="PF00206">
    <property type="entry name" value="Lyase_1"/>
    <property type="match status" value="1"/>
</dbReference>
<dbReference type="PANTHER" id="PTHR11444">
    <property type="entry name" value="ASPARTATEAMMONIA/ARGININOSUCCINATE/ADENYLOSUCCINATE LYASE"/>
    <property type="match status" value="1"/>
</dbReference>
<dbReference type="Gene3D" id="1.10.40.30">
    <property type="entry name" value="Fumarase/aspartase (C-terminal domain)"/>
    <property type="match status" value="1"/>
</dbReference>
<dbReference type="KEGG" id="thal:A1OE_979"/>
<dbReference type="InterPro" id="IPR000362">
    <property type="entry name" value="Fumarate_lyase_fam"/>
</dbReference>
<dbReference type="GO" id="GO:0006099">
    <property type="term" value="P:tricarboxylic acid cycle"/>
    <property type="evidence" value="ECO:0007669"/>
    <property type="project" value="UniProtKB-UniRule"/>
</dbReference>
<proteinExistence type="inferred from homology"/>
<dbReference type="InterPro" id="IPR005677">
    <property type="entry name" value="Fum_hydII"/>
</dbReference>
<dbReference type="EC" id="4.2.1.2" evidence="4"/>
<dbReference type="AlphaFoldDB" id="K7YHT8"/>
<dbReference type="InterPro" id="IPR018951">
    <property type="entry name" value="Fumarase_C_C"/>
</dbReference>
<comment type="similarity">
    <text evidence="1 4">Belongs to the class-II fumarase/aspartase family. Fumarase subfamily.</text>
</comment>
<feature type="binding site" evidence="4">
    <location>
        <position position="319"/>
    </location>
    <ligand>
        <name>substrate</name>
    </ligand>
</feature>
<dbReference type="UniPathway" id="UPA00223">
    <property type="reaction ID" value="UER01007"/>
</dbReference>
<evidence type="ECO:0000313" key="8">
    <source>
        <dbReference type="Proteomes" id="UP000010077"/>
    </source>
</evidence>
<dbReference type="InterPro" id="IPR020557">
    <property type="entry name" value="Fumarate_lyase_CS"/>
</dbReference>
<feature type="domain" description="Fumarate lyase N-terminal" evidence="5">
    <location>
        <begin position="12"/>
        <end position="342"/>
    </location>
</feature>
<name>K7YHT8_9PROT</name>
<keyword evidence="4" id="KW-0963">Cytoplasm</keyword>
<keyword evidence="2 4" id="KW-0816">Tricarboxylic acid cycle</keyword>
<evidence type="ECO:0000259" key="5">
    <source>
        <dbReference type="Pfam" id="PF00206"/>
    </source>
</evidence>
<dbReference type="InterPro" id="IPR008948">
    <property type="entry name" value="L-Aspartase-like"/>
</dbReference>
<comment type="pathway">
    <text evidence="4">Carbohydrate metabolism; tricarboxylic acid cycle; (S)-malate from fumarate: step 1/1.</text>
</comment>
<sequence length="464" mass="50224">MSITRKETDSMGTMYVPNDKYWGAQTQRSLENFPISFERMPIALIHAFALQKQASARANSKLGTLKMELAKAIENAAAEIAGANYDEEFPLVVWQTGSGTHTNMNLNEVIANLANKYFGNSLGSKSPIHPNDHVNLGQSSNDSFPTAMHIAGVREIYARLLPGLHHLQNALDKKVQKFQGIVKIGRTHLQDATPLQLSQTVGAWAFQVRTGIKRLEGVLPRLLELPQGGTAVGTGINTNPAFAEKFIEEIRDLTDLPFTSATNKFEALAAHDAVVEISGVLNTLAVSLMKVANDIRMLGSGPRCGIGELILPANEPGSSIMPGKVNPTQAEAMTQVCAKVMGNHTTITIAGSSGHFELNVFKPVMADALLQSIRLLGDASTSFAERCVEGMEANKERIAYLLSRSLMLVTGLVPHIGYDAAAKIAQKAHQDGISLKQAAHALSLVSEADFDKWVCTETMLESRR</sequence>
<dbReference type="FunFam" id="1.10.40.30:FF:000002">
    <property type="entry name" value="Fumarate hydratase class II"/>
    <property type="match status" value="1"/>
</dbReference>
<dbReference type="InterPro" id="IPR024083">
    <property type="entry name" value="Fumarase/histidase_N"/>
</dbReference>
<protein>
    <recommendedName>
        <fullName evidence="4">Fumarate hydratase class II</fullName>
        <shortName evidence="4">Fumarase C</shortName>
        <ecNumber evidence="4">4.2.1.2</ecNumber>
    </recommendedName>
    <alternativeName>
        <fullName evidence="4">Aerobic fumarase</fullName>
    </alternativeName>
    <alternativeName>
        <fullName evidence="4">Iron-independent fumarase</fullName>
    </alternativeName>
</protein>
<dbReference type="NCBIfam" id="NF008909">
    <property type="entry name" value="PRK12273.1"/>
    <property type="match status" value="1"/>
</dbReference>
<evidence type="ECO:0000313" key="7">
    <source>
        <dbReference type="EMBL" id="AFX99160.1"/>
    </source>
</evidence>
<feature type="binding site" description="in site B" evidence="4">
    <location>
        <begin position="129"/>
        <end position="132"/>
    </location>
    <ligand>
        <name>substrate</name>
    </ligand>
</feature>
<feature type="binding site" evidence="4">
    <location>
        <position position="187"/>
    </location>
    <ligand>
        <name>substrate</name>
    </ligand>
</feature>
<dbReference type="SUPFAM" id="SSF48557">
    <property type="entry name" value="L-aspartase-like"/>
    <property type="match status" value="1"/>
</dbReference>
<dbReference type="InterPro" id="IPR022761">
    <property type="entry name" value="Fumarate_lyase_N"/>
</dbReference>
<evidence type="ECO:0000256" key="4">
    <source>
        <dbReference type="HAMAP-Rule" id="MF_00743"/>
    </source>
</evidence>
<feature type="site" description="Important for catalytic activity" evidence="4">
    <location>
        <position position="331"/>
    </location>
</feature>
<dbReference type="eggNOG" id="COG0114">
    <property type="taxonomic scope" value="Bacteria"/>
</dbReference>
<comment type="subunit">
    <text evidence="4">Homotetramer.</text>
</comment>
<dbReference type="PRINTS" id="PR00149">
    <property type="entry name" value="FUMRATELYASE"/>
</dbReference>
<dbReference type="RefSeq" id="WP_015088658.1">
    <property type="nucleotide sequence ID" value="NC_019566.1"/>
</dbReference>
<dbReference type="STRING" id="1193729.A1OE_979"/>
<dbReference type="Proteomes" id="UP000010077">
    <property type="component" value="Chromosome"/>
</dbReference>
<reference evidence="7 8" key="1">
    <citation type="journal article" date="2012" name="Proc. Natl. Acad. Sci. U.S.A.">
        <title>Genome streamlining and chemical defense in a coral reef symbiosis.</title>
        <authorList>
            <person name="Kwan J.C."/>
            <person name="Donia M.S."/>
            <person name="Han A.W."/>
            <person name="Hirose E."/>
            <person name="Haygood M.G."/>
            <person name="Schmidt E.W."/>
        </authorList>
    </citation>
    <scope>NUCLEOTIDE SEQUENCE [LARGE SCALE GENOMIC DNA]</scope>
    <source>
        <strain evidence="7 8">L2</strain>
    </source>
</reference>
<feature type="binding site" evidence="4">
    <location>
        <begin position="324"/>
        <end position="326"/>
    </location>
    <ligand>
        <name>substrate</name>
    </ligand>
</feature>
<dbReference type="PROSITE" id="PS00163">
    <property type="entry name" value="FUMARATE_LYASES"/>
    <property type="match status" value="1"/>
</dbReference>
<organism evidence="7 8">
    <name type="scientific">Candidatus Endolissoclinum faulkneri L2</name>
    <dbReference type="NCBI Taxonomy" id="1193729"/>
    <lineage>
        <taxon>Bacteria</taxon>
        <taxon>Pseudomonadati</taxon>
        <taxon>Pseudomonadota</taxon>
        <taxon>Alphaproteobacteria</taxon>
        <taxon>Rhodospirillales</taxon>
        <taxon>Rhodospirillaceae</taxon>
        <taxon>Candidatus Endolissoclinum</taxon>
    </lineage>
</organism>
<comment type="function">
    <text evidence="4">Involved in the TCA cycle. Catalyzes the stereospecific interconversion of fumarate to L-malate.</text>
</comment>
<dbReference type="PANTHER" id="PTHR11444:SF1">
    <property type="entry name" value="FUMARATE HYDRATASE, MITOCHONDRIAL"/>
    <property type="match status" value="1"/>
</dbReference>
<evidence type="ECO:0000256" key="3">
    <source>
        <dbReference type="ARBA" id="ARBA00023239"/>
    </source>
</evidence>
<gene>
    <name evidence="4 7" type="primary">fumC</name>
    <name evidence="7" type="ORF">A1OE_979</name>
</gene>
<dbReference type="FunFam" id="1.10.275.10:FF:000001">
    <property type="entry name" value="Fumarate hydratase, mitochondrial"/>
    <property type="match status" value="1"/>
</dbReference>
<dbReference type="GO" id="GO:0006108">
    <property type="term" value="P:malate metabolic process"/>
    <property type="evidence" value="ECO:0007669"/>
    <property type="project" value="TreeGrafter"/>
</dbReference>
<comment type="catalytic activity">
    <reaction evidence="4">
        <text>(S)-malate = fumarate + H2O</text>
        <dbReference type="Rhea" id="RHEA:12460"/>
        <dbReference type="ChEBI" id="CHEBI:15377"/>
        <dbReference type="ChEBI" id="CHEBI:15589"/>
        <dbReference type="ChEBI" id="CHEBI:29806"/>
        <dbReference type="EC" id="4.2.1.2"/>
    </reaction>
</comment>
<dbReference type="GO" id="GO:0006106">
    <property type="term" value="P:fumarate metabolic process"/>
    <property type="evidence" value="ECO:0007669"/>
    <property type="project" value="InterPro"/>
</dbReference>
<dbReference type="CDD" id="cd01362">
    <property type="entry name" value="Fumarase_classII"/>
    <property type="match status" value="1"/>
</dbReference>
<dbReference type="Gene3D" id="1.20.200.10">
    <property type="entry name" value="Fumarase/aspartase (Central domain)"/>
    <property type="match status" value="1"/>
</dbReference>
<dbReference type="Pfam" id="PF10415">
    <property type="entry name" value="FumaraseC_C"/>
    <property type="match status" value="1"/>
</dbReference>
<dbReference type="GO" id="GO:0004333">
    <property type="term" value="F:fumarate hydratase activity"/>
    <property type="evidence" value="ECO:0007669"/>
    <property type="project" value="UniProtKB-UniRule"/>
</dbReference>
<dbReference type="FunFam" id="1.20.200.10:FF:000001">
    <property type="entry name" value="Fumarate hydratase, mitochondrial"/>
    <property type="match status" value="1"/>
</dbReference>
<dbReference type="GO" id="GO:0005737">
    <property type="term" value="C:cytoplasm"/>
    <property type="evidence" value="ECO:0007669"/>
    <property type="project" value="UniProtKB-SubCell"/>
</dbReference>
<feature type="active site" description="Proton donor/acceptor" evidence="4">
    <location>
        <position position="188"/>
    </location>
</feature>
<evidence type="ECO:0000256" key="1">
    <source>
        <dbReference type="ARBA" id="ARBA00009084"/>
    </source>
</evidence>
<dbReference type="PRINTS" id="PR00145">
    <property type="entry name" value="ARGSUCLYASE"/>
</dbReference>
<dbReference type="Gene3D" id="1.10.275.10">
    <property type="entry name" value="Fumarase/aspartase (N-terminal domain)"/>
    <property type="match status" value="1"/>
</dbReference>
<keyword evidence="3 4" id="KW-0456">Lyase</keyword>
<dbReference type="HAMAP" id="MF_00743">
    <property type="entry name" value="FumaraseC"/>
    <property type="match status" value="1"/>
</dbReference>
<dbReference type="PATRIC" id="fig|1193729.4.peg.538"/>
<feature type="binding site" evidence="4">
    <location>
        <begin position="98"/>
        <end position="100"/>
    </location>
    <ligand>
        <name>substrate</name>
    </ligand>
</feature>
<evidence type="ECO:0000256" key="2">
    <source>
        <dbReference type="ARBA" id="ARBA00022532"/>
    </source>
</evidence>
<feature type="active site" evidence="4">
    <location>
        <position position="318"/>
    </location>
</feature>
<dbReference type="NCBIfam" id="TIGR00979">
    <property type="entry name" value="fumC_II"/>
    <property type="match status" value="1"/>
</dbReference>
<feature type="binding site" evidence="4">
    <location>
        <begin position="139"/>
        <end position="141"/>
    </location>
    <ligand>
        <name>substrate</name>
    </ligand>
</feature>
<comment type="subcellular location">
    <subcellularLocation>
        <location evidence="4">Cytoplasm</location>
    </subcellularLocation>
</comment>
<evidence type="ECO:0000259" key="6">
    <source>
        <dbReference type="Pfam" id="PF10415"/>
    </source>
</evidence>